<reference evidence="4 5" key="1">
    <citation type="submission" date="2019-02" db="EMBL/GenBank/DDBJ databases">
        <title>Deep-cultivation of Planctomycetes and their phenomic and genomic characterization uncovers novel biology.</title>
        <authorList>
            <person name="Wiegand S."/>
            <person name="Jogler M."/>
            <person name="Boedeker C."/>
            <person name="Pinto D."/>
            <person name="Vollmers J."/>
            <person name="Rivas-Marin E."/>
            <person name="Kohn T."/>
            <person name="Peeters S.H."/>
            <person name="Heuer A."/>
            <person name="Rast P."/>
            <person name="Oberbeckmann S."/>
            <person name="Bunk B."/>
            <person name="Jeske O."/>
            <person name="Meyerdierks A."/>
            <person name="Storesund J.E."/>
            <person name="Kallscheuer N."/>
            <person name="Luecker S."/>
            <person name="Lage O.M."/>
            <person name="Pohl T."/>
            <person name="Merkel B.J."/>
            <person name="Hornburger P."/>
            <person name="Mueller R.-W."/>
            <person name="Bruemmer F."/>
            <person name="Labrenz M."/>
            <person name="Spormann A.M."/>
            <person name="Op den Camp H."/>
            <person name="Overmann J."/>
            <person name="Amann R."/>
            <person name="Jetten M.S.M."/>
            <person name="Mascher T."/>
            <person name="Medema M.H."/>
            <person name="Devos D.P."/>
            <person name="Kaster A.-K."/>
            <person name="Ovreas L."/>
            <person name="Rohde M."/>
            <person name="Galperin M.Y."/>
            <person name="Jogler C."/>
        </authorList>
    </citation>
    <scope>NUCLEOTIDE SEQUENCE [LARGE SCALE GENOMIC DNA]</scope>
    <source>
        <strain evidence="4 5">ETA_A1</strain>
    </source>
</reference>
<dbReference type="InterPro" id="IPR001387">
    <property type="entry name" value="Cro/C1-type_HTH"/>
</dbReference>
<dbReference type="GO" id="GO:0005829">
    <property type="term" value="C:cytosol"/>
    <property type="evidence" value="ECO:0007669"/>
    <property type="project" value="TreeGrafter"/>
</dbReference>
<dbReference type="PROSITE" id="PS50943">
    <property type="entry name" value="HTH_CROC1"/>
    <property type="match status" value="1"/>
</dbReference>
<dbReference type="GO" id="GO:0003677">
    <property type="term" value="F:DNA binding"/>
    <property type="evidence" value="ECO:0007669"/>
    <property type="project" value="UniProtKB-KW"/>
</dbReference>
<evidence type="ECO:0000313" key="4">
    <source>
        <dbReference type="EMBL" id="QDU21342.1"/>
    </source>
</evidence>
<dbReference type="Proteomes" id="UP000319576">
    <property type="component" value="Chromosome"/>
</dbReference>
<protein>
    <submittedName>
        <fullName evidence="4">Anaerobic benzoate catabolism transcriptional regulator</fullName>
    </submittedName>
</protein>
<dbReference type="CDD" id="cd00093">
    <property type="entry name" value="HTH_XRE"/>
    <property type="match status" value="1"/>
</dbReference>
<dbReference type="Pfam" id="PF13560">
    <property type="entry name" value="HTH_31"/>
    <property type="match status" value="1"/>
</dbReference>
<feature type="domain" description="HTH cro/C1-type" evidence="3">
    <location>
        <begin position="14"/>
        <end position="68"/>
    </location>
</feature>
<feature type="region of interest" description="Disordered" evidence="2">
    <location>
        <begin position="72"/>
        <end position="104"/>
    </location>
</feature>
<keyword evidence="5" id="KW-1185">Reference proteome</keyword>
<evidence type="ECO:0000313" key="5">
    <source>
        <dbReference type="Proteomes" id="UP000319576"/>
    </source>
</evidence>
<dbReference type="InterPro" id="IPR010982">
    <property type="entry name" value="Lambda_DNA-bd_dom_sf"/>
</dbReference>
<gene>
    <name evidence="4" type="ORF">ETAA1_33090</name>
</gene>
<dbReference type="SUPFAM" id="SSF47413">
    <property type="entry name" value="lambda repressor-like DNA-binding domains"/>
    <property type="match status" value="1"/>
</dbReference>
<dbReference type="PANTHER" id="PTHR46797">
    <property type="entry name" value="HTH-TYPE TRANSCRIPTIONAL REGULATOR"/>
    <property type="match status" value="1"/>
</dbReference>
<evidence type="ECO:0000256" key="2">
    <source>
        <dbReference type="SAM" id="MobiDB-lite"/>
    </source>
</evidence>
<evidence type="ECO:0000256" key="1">
    <source>
        <dbReference type="ARBA" id="ARBA00023125"/>
    </source>
</evidence>
<dbReference type="Gene3D" id="1.10.260.40">
    <property type="entry name" value="lambda repressor-like DNA-binding domains"/>
    <property type="match status" value="1"/>
</dbReference>
<dbReference type="AlphaFoldDB" id="A0A517XUZ8"/>
<dbReference type="SMART" id="SM00530">
    <property type="entry name" value="HTH_XRE"/>
    <property type="match status" value="1"/>
</dbReference>
<dbReference type="RefSeq" id="WP_202920172.1">
    <property type="nucleotide sequence ID" value="NZ_CP036273.1"/>
</dbReference>
<keyword evidence="1" id="KW-0238">DNA-binding</keyword>
<dbReference type="InterPro" id="IPR050807">
    <property type="entry name" value="TransReg_Diox_bact_type"/>
</dbReference>
<dbReference type="KEGG" id="uli:ETAA1_33090"/>
<organism evidence="4 5">
    <name type="scientific">Urbifossiella limnaea</name>
    <dbReference type="NCBI Taxonomy" id="2528023"/>
    <lineage>
        <taxon>Bacteria</taxon>
        <taxon>Pseudomonadati</taxon>
        <taxon>Planctomycetota</taxon>
        <taxon>Planctomycetia</taxon>
        <taxon>Gemmatales</taxon>
        <taxon>Gemmataceae</taxon>
        <taxon>Urbifossiella</taxon>
    </lineage>
</organism>
<dbReference type="EMBL" id="CP036273">
    <property type="protein sequence ID" value="QDU21342.1"/>
    <property type="molecule type" value="Genomic_DNA"/>
</dbReference>
<evidence type="ECO:0000259" key="3">
    <source>
        <dbReference type="PROSITE" id="PS50943"/>
    </source>
</evidence>
<sequence>MDPSELSTRFGRAVRRLRLAARLSQETLAEAAGLHATHVSLFERGRGMPTLRVIHGLAAGLGLTMAGLMAAVEHDDPAEDPPPIPRGRPKRPGSGKKPPRSAGE</sequence>
<accession>A0A517XUZ8</accession>
<feature type="compositionally biased region" description="Basic residues" evidence="2">
    <location>
        <begin position="87"/>
        <end position="104"/>
    </location>
</feature>
<dbReference type="GO" id="GO:0003700">
    <property type="term" value="F:DNA-binding transcription factor activity"/>
    <property type="evidence" value="ECO:0007669"/>
    <property type="project" value="TreeGrafter"/>
</dbReference>
<proteinExistence type="predicted"/>
<name>A0A517XUZ8_9BACT</name>
<dbReference type="PANTHER" id="PTHR46797:SF1">
    <property type="entry name" value="METHYLPHOSPHONATE SYNTHASE"/>
    <property type="match status" value="1"/>
</dbReference>